<organism evidence="5 6">
    <name type="scientific">Sphingomonas oleivorans</name>
    <dbReference type="NCBI Taxonomy" id="1735121"/>
    <lineage>
        <taxon>Bacteria</taxon>
        <taxon>Pseudomonadati</taxon>
        <taxon>Pseudomonadota</taxon>
        <taxon>Alphaproteobacteria</taxon>
        <taxon>Sphingomonadales</taxon>
        <taxon>Sphingomonadaceae</taxon>
        <taxon>Sphingomonas</taxon>
    </lineage>
</organism>
<reference evidence="5 6" key="1">
    <citation type="submission" date="2017-09" db="EMBL/GenBank/DDBJ databases">
        <title>Sphingomonas panjinensis sp.nov., isolated from oil-contaminated soil.</title>
        <authorList>
            <person name="Wang L."/>
            <person name="Chen L."/>
        </authorList>
    </citation>
    <scope>NUCLEOTIDE SEQUENCE [LARGE SCALE GENOMIC DNA]</scope>
    <source>
        <strain evidence="5 6">FW-11</strain>
    </source>
</reference>
<dbReference type="Proteomes" id="UP000244162">
    <property type="component" value="Unassembled WGS sequence"/>
</dbReference>
<keyword evidence="1 5" id="KW-0808">Transferase</keyword>
<dbReference type="InterPro" id="IPR029044">
    <property type="entry name" value="Nucleotide-diphossugar_trans"/>
</dbReference>
<dbReference type="InterPro" id="IPR050065">
    <property type="entry name" value="GlmU-like"/>
</dbReference>
<evidence type="ECO:0000313" key="6">
    <source>
        <dbReference type="Proteomes" id="UP000244162"/>
    </source>
</evidence>
<evidence type="ECO:0000256" key="2">
    <source>
        <dbReference type="ARBA" id="ARBA00022695"/>
    </source>
</evidence>
<feature type="domain" description="MobA-like NTP transferase" evidence="4">
    <location>
        <begin position="6"/>
        <end position="130"/>
    </location>
</feature>
<evidence type="ECO:0000259" key="4">
    <source>
        <dbReference type="Pfam" id="PF12804"/>
    </source>
</evidence>
<dbReference type="OrthoDB" id="9814110at2"/>
<dbReference type="GO" id="GO:0016779">
    <property type="term" value="F:nucleotidyltransferase activity"/>
    <property type="evidence" value="ECO:0007669"/>
    <property type="project" value="UniProtKB-KW"/>
</dbReference>
<keyword evidence="3" id="KW-0460">Magnesium</keyword>
<comment type="caution">
    <text evidence="5">The sequence shown here is derived from an EMBL/GenBank/DDBJ whole genome shotgun (WGS) entry which is preliminary data.</text>
</comment>
<accession>A0A2T5FY46</accession>
<dbReference type="PANTHER" id="PTHR43584">
    <property type="entry name" value="NUCLEOTIDYL TRANSFERASE"/>
    <property type="match status" value="1"/>
</dbReference>
<dbReference type="Pfam" id="PF12804">
    <property type="entry name" value="NTP_transf_3"/>
    <property type="match status" value="1"/>
</dbReference>
<dbReference type="CDD" id="cd02523">
    <property type="entry name" value="PC_cytidylyltransferase"/>
    <property type="match status" value="1"/>
</dbReference>
<protein>
    <submittedName>
        <fullName evidence="5">Nucleotidyltransferase</fullName>
    </submittedName>
</protein>
<name>A0A2T5FY46_9SPHN</name>
<keyword evidence="6" id="KW-1185">Reference proteome</keyword>
<keyword evidence="2" id="KW-0548">Nucleotidyltransferase</keyword>
<dbReference type="AlphaFoldDB" id="A0A2T5FY46"/>
<dbReference type="PANTHER" id="PTHR43584:SF8">
    <property type="entry name" value="N-ACETYLMURAMATE ALPHA-1-PHOSPHATE URIDYLYLTRANSFERASE"/>
    <property type="match status" value="1"/>
</dbReference>
<dbReference type="SUPFAM" id="SSF53448">
    <property type="entry name" value="Nucleotide-diphospho-sugar transferases"/>
    <property type="match status" value="1"/>
</dbReference>
<dbReference type="EMBL" id="NWBU01000007">
    <property type="protein sequence ID" value="PTQ11457.1"/>
    <property type="molecule type" value="Genomic_DNA"/>
</dbReference>
<evidence type="ECO:0000256" key="3">
    <source>
        <dbReference type="ARBA" id="ARBA00022842"/>
    </source>
</evidence>
<dbReference type="RefSeq" id="WP_107967450.1">
    <property type="nucleotide sequence ID" value="NZ_NWBU01000007.1"/>
</dbReference>
<evidence type="ECO:0000313" key="5">
    <source>
        <dbReference type="EMBL" id="PTQ11457.1"/>
    </source>
</evidence>
<evidence type="ECO:0000256" key="1">
    <source>
        <dbReference type="ARBA" id="ARBA00022679"/>
    </source>
</evidence>
<sequence>MTIDKAIILSAGKGSRLLPLTESRPKCLIELSGRTLLEWQLDALAANGIEDVTIVTGFRADLVDEVAETRNGVRTLFNPFYHVADNLGSVWMARERFDRDTLLLNGDTLVSPELVARVLAEASAPISVTVDEKPEYDADDMKVLRRDGRLLRIGKTLAADQCNAESIGLLAFRGAGRQIFIEAVEEIMHTPAGTASWYLKVIDSLADKNEIGTVSIVGQEWAEVDFPADVDAARALTARWARRF</sequence>
<dbReference type="Gene3D" id="3.90.550.10">
    <property type="entry name" value="Spore Coat Polysaccharide Biosynthesis Protein SpsA, Chain A"/>
    <property type="match status" value="1"/>
</dbReference>
<proteinExistence type="predicted"/>
<gene>
    <name evidence="5" type="ORF">CLG96_08395</name>
</gene>
<dbReference type="InterPro" id="IPR025877">
    <property type="entry name" value="MobA-like_NTP_Trfase"/>
</dbReference>